<accession>A0A974PUQ7</accession>
<keyword evidence="2" id="KW-1185">Reference proteome</keyword>
<dbReference type="EMBL" id="CP063364">
    <property type="protein sequence ID" value="QRG10182.1"/>
    <property type="molecule type" value="Genomic_DNA"/>
</dbReference>
<gene>
    <name evidence="1" type="ORF">EZH22_30350</name>
</gene>
<proteinExistence type="predicted"/>
<geneLocation type="plasmid" evidence="1 2">
    <name>unnamed2</name>
</geneLocation>
<name>A0A974PUQ7_9HYPH</name>
<sequence length="81" mass="8809">MSIGSTEPALQTNEAASGRPRFQEIKHFCAENNVSHVTTYKLINEGAIEAVKLGRKTLIVVESADAWAASLPRMKPKTRAA</sequence>
<keyword evidence="1" id="KW-0614">Plasmid</keyword>
<reference evidence="1 2" key="1">
    <citation type="submission" date="2020-10" db="EMBL/GenBank/DDBJ databases">
        <title>Degradation of 1,4-Dioxane by Xanthobacter sp. YN2, via a Novel Group-2 Soluble Di-Iron Monooxygenase.</title>
        <authorList>
            <person name="Ma F."/>
            <person name="Wang Y."/>
            <person name="Yang J."/>
            <person name="Guo H."/>
            <person name="Su D."/>
            <person name="Yu L."/>
        </authorList>
    </citation>
    <scope>NUCLEOTIDE SEQUENCE [LARGE SCALE GENOMIC DNA]</scope>
    <source>
        <strain evidence="1 2">YN2</strain>
        <plasmid evidence="1 2">unnamed2</plasmid>
    </source>
</reference>
<protein>
    <submittedName>
        <fullName evidence="1">Helix-turn-helix domain-containing protein</fullName>
    </submittedName>
</protein>
<evidence type="ECO:0000313" key="1">
    <source>
        <dbReference type="EMBL" id="QRG10182.1"/>
    </source>
</evidence>
<evidence type="ECO:0000313" key="2">
    <source>
        <dbReference type="Proteomes" id="UP000596427"/>
    </source>
</evidence>
<dbReference type="Proteomes" id="UP000596427">
    <property type="component" value="Plasmid unnamed2"/>
</dbReference>
<dbReference type="AlphaFoldDB" id="A0A974PUQ7"/>
<organism evidence="1 2">
    <name type="scientific">Xanthobacter dioxanivorans</name>
    <dbReference type="NCBI Taxonomy" id="2528964"/>
    <lineage>
        <taxon>Bacteria</taxon>
        <taxon>Pseudomonadati</taxon>
        <taxon>Pseudomonadota</taxon>
        <taxon>Alphaproteobacteria</taxon>
        <taxon>Hyphomicrobiales</taxon>
        <taxon>Xanthobacteraceae</taxon>
        <taxon>Xanthobacter</taxon>
    </lineage>
</organism>
<dbReference type="KEGG" id="xdi:EZH22_30350"/>
<dbReference type="RefSeq" id="WP_203197057.1">
    <property type="nucleotide sequence ID" value="NZ_CP063364.1"/>
</dbReference>